<accession>A0A317ZKC9</accession>
<keyword evidence="4" id="KW-0804">Transcription</keyword>
<dbReference type="SUPFAM" id="SSF53822">
    <property type="entry name" value="Periplasmic binding protein-like I"/>
    <property type="match status" value="1"/>
</dbReference>
<dbReference type="Pfam" id="PF00392">
    <property type="entry name" value="GntR"/>
    <property type="match status" value="1"/>
</dbReference>
<dbReference type="PANTHER" id="PTHR30146">
    <property type="entry name" value="LACI-RELATED TRANSCRIPTIONAL REPRESSOR"/>
    <property type="match status" value="1"/>
</dbReference>
<dbReference type="GO" id="GO:0000976">
    <property type="term" value="F:transcription cis-regulatory region binding"/>
    <property type="evidence" value="ECO:0007669"/>
    <property type="project" value="TreeGrafter"/>
</dbReference>
<dbReference type="Proteomes" id="UP000247099">
    <property type="component" value="Unassembled WGS sequence"/>
</dbReference>
<feature type="domain" description="Transcriptional regulator LacI/GalR-like sensor" evidence="6">
    <location>
        <begin position="190"/>
        <end position="348"/>
    </location>
</feature>
<keyword evidence="2" id="KW-0805">Transcription regulation</keyword>
<dbReference type="PANTHER" id="PTHR30146:SF148">
    <property type="entry name" value="HTH-TYPE TRANSCRIPTIONAL REPRESSOR PURR-RELATED"/>
    <property type="match status" value="1"/>
</dbReference>
<keyword evidence="3" id="KW-0238">DNA-binding</keyword>
<keyword evidence="8" id="KW-1185">Reference proteome</keyword>
<dbReference type="OrthoDB" id="180305at2"/>
<organism evidence="7 8">
    <name type="scientific">Coraliomargarita sinensis</name>
    <dbReference type="NCBI Taxonomy" id="2174842"/>
    <lineage>
        <taxon>Bacteria</taxon>
        <taxon>Pseudomonadati</taxon>
        <taxon>Verrucomicrobiota</taxon>
        <taxon>Opitutia</taxon>
        <taxon>Puniceicoccales</taxon>
        <taxon>Coraliomargaritaceae</taxon>
        <taxon>Coraliomargarita</taxon>
    </lineage>
</organism>
<dbReference type="Gene3D" id="3.40.50.2300">
    <property type="match status" value="2"/>
</dbReference>
<evidence type="ECO:0000256" key="1">
    <source>
        <dbReference type="ARBA" id="ARBA00022491"/>
    </source>
</evidence>
<dbReference type="InterPro" id="IPR036390">
    <property type="entry name" value="WH_DNA-bd_sf"/>
</dbReference>
<dbReference type="InterPro" id="IPR000524">
    <property type="entry name" value="Tscrpt_reg_HTH_GntR"/>
</dbReference>
<evidence type="ECO:0000259" key="5">
    <source>
        <dbReference type="Pfam" id="PF00392"/>
    </source>
</evidence>
<dbReference type="Gene3D" id="1.10.10.10">
    <property type="entry name" value="Winged helix-like DNA-binding domain superfamily/Winged helix DNA-binding domain"/>
    <property type="match status" value="1"/>
</dbReference>
<dbReference type="RefSeq" id="WP_110130452.1">
    <property type="nucleotide sequence ID" value="NZ_QHJQ01000003.1"/>
</dbReference>
<proteinExistence type="predicted"/>
<name>A0A317ZKC9_9BACT</name>
<dbReference type="AlphaFoldDB" id="A0A317ZKC9"/>
<evidence type="ECO:0000256" key="2">
    <source>
        <dbReference type="ARBA" id="ARBA00023015"/>
    </source>
</evidence>
<evidence type="ECO:0000259" key="6">
    <source>
        <dbReference type="Pfam" id="PF13377"/>
    </source>
</evidence>
<gene>
    <name evidence="7" type="ORF">DDZ13_05600</name>
</gene>
<protein>
    <submittedName>
        <fullName evidence="7">Uncharacterized protein</fullName>
    </submittedName>
</protein>
<dbReference type="SUPFAM" id="SSF46785">
    <property type="entry name" value="Winged helix' DNA-binding domain"/>
    <property type="match status" value="1"/>
</dbReference>
<sequence length="365" mass="41054">MKSPFKLLSPADQIAEHLRSAIRQGRYVGKMPGIVSLARELRVHRSVVEKALYLLEQEGLLVSEGVGKPRSIETPADFEKSGVRISIILYERDDSMNRVISELRHQLLAAGHELIFAPKTLVELNHDPKRVAQMVNSNPADLWIVQAASKPVLEWFVESSIPALALFGRMEGLPIAGVGPDKVPAVREAVRHLVELGHRRIVFLVRGERRKPQIGKVEEAFIHELKDNGIETGTYNLPDWEESPEGFHRCLDELFRITPPTAFLIGDWLLFLALQNYLGWVRKDKSDGIDLICTDSNPALKWCHPPVAHVYWDHIATARKVVSWVDKAVTGKVPTKQNMTRAKFVPGGTWSQKLNRKMAAELKTG</sequence>
<dbReference type="InterPro" id="IPR028082">
    <property type="entry name" value="Peripla_BP_I"/>
</dbReference>
<dbReference type="EMBL" id="QHJQ01000003">
    <property type="protein sequence ID" value="PXA04647.1"/>
    <property type="molecule type" value="Genomic_DNA"/>
</dbReference>
<evidence type="ECO:0000256" key="4">
    <source>
        <dbReference type="ARBA" id="ARBA00023163"/>
    </source>
</evidence>
<keyword evidence="1" id="KW-0678">Repressor</keyword>
<dbReference type="InterPro" id="IPR046335">
    <property type="entry name" value="LacI/GalR-like_sensor"/>
</dbReference>
<dbReference type="InterPro" id="IPR036388">
    <property type="entry name" value="WH-like_DNA-bd_sf"/>
</dbReference>
<feature type="domain" description="HTH gntR-type" evidence="5">
    <location>
        <begin position="11"/>
        <end position="64"/>
    </location>
</feature>
<reference evidence="7 8" key="1">
    <citation type="submission" date="2018-05" db="EMBL/GenBank/DDBJ databases">
        <title>Coraliomargarita sinensis sp. nov., isolated from a marine solar saltern.</title>
        <authorList>
            <person name="Zhou L.Y."/>
        </authorList>
    </citation>
    <scope>NUCLEOTIDE SEQUENCE [LARGE SCALE GENOMIC DNA]</scope>
    <source>
        <strain evidence="7 8">WN38</strain>
    </source>
</reference>
<dbReference type="Pfam" id="PF13377">
    <property type="entry name" value="Peripla_BP_3"/>
    <property type="match status" value="1"/>
</dbReference>
<dbReference type="GO" id="GO:0003700">
    <property type="term" value="F:DNA-binding transcription factor activity"/>
    <property type="evidence" value="ECO:0007669"/>
    <property type="project" value="InterPro"/>
</dbReference>
<evidence type="ECO:0000313" key="8">
    <source>
        <dbReference type="Proteomes" id="UP000247099"/>
    </source>
</evidence>
<comment type="caution">
    <text evidence="7">The sequence shown here is derived from an EMBL/GenBank/DDBJ whole genome shotgun (WGS) entry which is preliminary data.</text>
</comment>
<dbReference type="InParanoid" id="A0A317ZKC9"/>
<evidence type="ECO:0000256" key="3">
    <source>
        <dbReference type="ARBA" id="ARBA00023125"/>
    </source>
</evidence>
<evidence type="ECO:0000313" key="7">
    <source>
        <dbReference type="EMBL" id="PXA04647.1"/>
    </source>
</evidence>